<dbReference type="RefSeq" id="WP_353295253.1">
    <property type="nucleotide sequence ID" value="NZ_BAABWH010000005.1"/>
</dbReference>
<proteinExistence type="predicted"/>
<dbReference type="EMBL" id="BAABWH010000005">
    <property type="protein sequence ID" value="GAA6146094.1"/>
    <property type="molecule type" value="Genomic_DNA"/>
</dbReference>
<accession>A0ABQ0A133</accession>
<evidence type="ECO:0000313" key="2">
    <source>
        <dbReference type="Proteomes" id="UP001481413"/>
    </source>
</evidence>
<reference evidence="1 2" key="1">
    <citation type="submission" date="2024-04" db="EMBL/GenBank/DDBJ databases">
        <title>Draft genome sequence of Thalassolituus maritimus NBRC 116585.</title>
        <authorList>
            <person name="Miyakawa T."/>
            <person name="Kusuya Y."/>
            <person name="Miura T."/>
        </authorList>
    </citation>
    <scope>NUCLEOTIDE SEQUENCE [LARGE SCALE GENOMIC DNA]</scope>
    <source>
        <strain evidence="1 2">5NW40-0001</strain>
    </source>
</reference>
<keyword evidence="2" id="KW-1185">Reference proteome</keyword>
<name>A0ABQ0A133_9GAMM</name>
<sequence>MDALIKGILTLMLFLSVYRVHADVALLVPVPNAQTQSLATELEAALQLRHQDEEVDVISPPANPDVLQRYSLIVTVGASVLTEIQKHKALLQRTPVVATYISEQDYHNHRELLSTGVYVEPPLHRQIALAQLLFGDDAPLGILVPESDAHVVDDTDVSVYPVKSNDNLNQTLVRLLTENRALIGVYDTELYSSENIKSILITSYRHNRPMIGPSLAYLRAGALATTYSNTDDVIRRLIEVIEQGLYTSQSYPPPSFNPYFRVGLNEQVGRSLNMLMPDADELGRELLLRETQQ</sequence>
<comment type="caution">
    <text evidence="1">The sequence shown here is derived from an EMBL/GenBank/DDBJ whole genome shotgun (WGS) entry which is preliminary data.</text>
</comment>
<organism evidence="1 2">
    <name type="scientific">Thalassolituus maritimus</name>
    <dbReference type="NCBI Taxonomy" id="484498"/>
    <lineage>
        <taxon>Bacteria</taxon>
        <taxon>Pseudomonadati</taxon>
        <taxon>Pseudomonadota</taxon>
        <taxon>Gammaproteobacteria</taxon>
        <taxon>Oceanospirillales</taxon>
        <taxon>Oceanospirillaceae</taxon>
        <taxon>Thalassolituus</taxon>
    </lineage>
</organism>
<evidence type="ECO:0000313" key="1">
    <source>
        <dbReference type="EMBL" id="GAA6146094.1"/>
    </source>
</evidence>
<dbReference type="Gene3D" id="3.40.50.2300">
    <property type="match status" value="1"/>
</dbReference>
<gene>
    <name evidence="1" type="ORF">NBRC116585_22120</name>
</gene>
<evidence type="ECO:0008006" key="3">
    <source>
        <dbReference type="Google" id="ProtNLM"/>
    </source>
</evidence>
<protein>
    <recommendedName>
        <fullName evidence="3">ABC transporter substrate-binding protein</fullName>
    </recommendedName>
</protein>
<dbReference type="Proteomes" id="UP001481413">
    <property type="component" value="Unassembled WGS sequence"/>
</dbReference>